<feature type="non-terminal residue" evidence="1">
    <location>
        <position position="33"/>
    </location>
</feature>
<proteinExistence type="predicted"/>
<name>A0A382WTI7_9ZZZZ</name>
<evidence type="ECO:0000313" key="1">
    <source>
        <dbReference type="EMBL" id="SVD61558.1"/>
    </source>
</evidence>
<organism evidence="1">
    <name type="scientific">marine metagenome</name>
    <dbReference type="NCBI Taxonomy" id="408172"/>
    <lineage>
        <taxon>unclassified sequences</taxon>
        <taxon>metagenomes</taxon>
        <taxon>ecological metagenomes</taxon>
    </lineage>
</organism>
<reference evidence="1" key="1">
    <citation type="submission" date="2018-05" db="EMBL/GenBank/DDBJ databases">
        <authorList>
            <person name="Lanie J.A."/>
            <person name="Ng W.-L."/>
            <person name="Kazmierczak K.M."/>
            <person name="Andrzejewski T.M."/>
            <person name="Davidsen T.M."/>
            <person name="Wayne K.J."/>
            <person name="Tettelin H."/>
            <person name="Glass J.I."/>
            <person name="Rusch D."/>
            <person name="Podicherti R."/>
            <person name="Tsui H.-C.T."/>
            <person name="Winkler M.E."/>
        </authorList>
    </citation>
    <scope>NUCLEOTIDE SEQUENCE</scope>
</reference>
<sequence length="33" mass="3476">MSEGPAPEAASNARRVRGFLAIPYIITNLCAVS</sequence>
<gene>
    <name evidence="1" type="ORF">METZ01_LOCUS414412</name>
</gene>
<dbReference type="EMBL" id="UINC01162029">
    <property type="protein sequence ID" value="SVD61558.1"/>
    <property type="molecule type" value="Genomic_DNA"/>
</dbReference>
<protein>
    <submittedName>
        <fullName evidence="1">Uncharacterized protein</fullName>
    </submittedName>
</protein>
<dbReference type="AlphaFoldDB" id="A0A382WTI7"/>
<accession>A0A382WTI7</accession>